<organism evidence="1 2">
    <name type="scientific">Aquirufa avitistagni</name>
    <dbReference type="NCBI Taxonomy" id="3104728"/>
    <lineage>
        <taxon>Bacteria</taxon>
        <taxon>Pseudomonadati</taxon>
        <taxon>Bacteroidota</taxon>
        <taxon>Cytophagia</taxon>
        <taxon>Cytophagales</taxon>
        <taxon>Flectobacillaceae</taxon>
        <taxon>Aquirufa</taxon>
    </lineage>
</organism>
<dbReference type="Proteomes" id="UP001598138">
    <property type="component" value="Unassembled WGS sequence"/>
</dbReference>
<proteinExistence type="predicted"/>
<gene>
    <name evidence="1" type="ORF">U0R10_03475</name>
</gene>
<dbReference type="RefSeq" id="WP_377982503.1">
    <property type="nucleotide sequence ID" value="NZ_JBBKXZ010000001.1"/>
</dbReference>
<accession>A0ABW6DCZ9</accession>
<name>A0ABW6DCZ9_9BACT</name>
<evidence type="ECO:0008006" key="3">
    <source>
        <dbReference type="Google" id="ProtNLM"/>
    </source>
</evidence>
<evidence type="ECO:0000313" key="1">
    <source>
        <dbReference type="EMBL" id="MFD3393673.1"/>
    </source>
</evidence>
<protein>
    <recommendedName>
        <fullName evidence="3">DUF2004 domain-containing protein</fullName>
    </recommendedName>
</protein>
<keyword evidence="2" id="KW-1185">Reference proteome</keyword>
<sequence>MPNTTNPGFSIEEIQNLKSLCAQENRSFVYIDDENLPIGNDKEMVHIQFVGHYDKQEVIYDAILCTLQLHYSSAVYEAAEKEVMQHFPLYVPIENRDESYVENEAFEEEVEVMILEIIDELEENDEVKVSEYIEIDENFEFGVGLDVALYVPAFEIDVIEKFITDFNGGTLSLDPSRFSFRSEDPEF</sequence>
<comment type="caution">
    <text evidence="1">The sequence shown here is derived from an EMBL/GenBank/DDBJ whole genome shotgun (WGS) entry which is preliminary data.</text>
</comment>
<dbReference type="EMBL" id="JBBKXZ010000001">
    <property type="protein sequence ID" value="MFD3393673.1"/>
    <property type="molecule type" value="Genomic_DNA"/>
</dbReference>
<evidence type="ECO:0000313" key="2">
    <source>
        <dbReference type="Proteomes" id="UP001598138"/>
    </source>
</evidence>
<reference evidence="1 2" key="1">
    <citation type="submission" date="2024-03" db="EMBL/GenBank/DDBJ databases">
        <title>Aquirufa genome sequencing.</title>
        <authorList>
            <person name="Pitt A."/>
            <person name="Hahn M.W."/>
        </authorList>
    </citation>
    <scope>NUCLEOTIDE SEQUENCE [LARGE SCALE GENOMIC DNA]</scope>
    <source>
        <strain evidence="1 2">OSTEICH-129V</strain>
    </source>
</reference>